<gene>
    <name evidence="2" type="ORF">L0664_16090</name>
</gene>
<evidence type="ECO:0000259" key="1">
    <source>
        <dbReference type="Pfam" id="PF13761"/>
    </source>
</evidence>
<keyword evidence="3" id="KW-1185">Reference proteome</keyword>
<dbReference type="InterPro" id="IPR025311">
    <property type="entry name" value="DUF4166"/>
</dbReference>
<dbReference type="RefSeq" id="WP_235226917.1">
    <property type="nucleotide sequence ID" value="NZ_JAKGAQ010000004.1"/>
</dbReference>
<organism evidence="2 3">
    <name type="scientific">Octadecabacter dasysiphoniae</name>
    <dbReference type="NCBI Taxonomy" id="2909341"/>
    <lineage>
        <taxon>Bacteria</taxon>
        <taxon>Pseudomonadati</taxon>
        <taxon>Pseudomonadota</taxon>
        <taxon>Alphaproteobacteria</taxon>
        <taxon>Rhodobacterales</taxon>
        <taxon>Roseobacteraceae</taxon>
        <taxon>Octadecabacter</taxon>
    </lineage>
</organism>
<dbReference type="Pfam" id="PF13761">
    <property type="entry name" value="DUF4166"/>
    <property type="match status" value="1"/>
</dbReference>
<proteinExistence type="predicted"/>
<evidence type="ECO:0000313" key="2">
    <source>
        <dbReference type="EMBL" id="MCF2872595.1"/>
    </source>
</evidence>
<name>A0ABS9D1S5_9RHOB</name>
<comment type="caution">
    <text evidence="2">The sequence shown here is derived from an EMBL/GenBank/DDBJ whole genome shotgun (WGS) entry which is preliminary data.</text>
</comment>
<dbReference type="PANTHER" id="PTHR43796">
    <property type="entry name" value="CARBOXYNORSPERMIDINE SYNTHASE"/>
    <property type="match status" value="1"/>
</dbReference>
<accession>A0ABS9D1S5</accession>
<dbReference type="PANTHER" id="PTHR43796:SF2">
    <property type="entry name" value="CARBOXYNORSPERMIDINE SYNTHASE"/>
    <property type="match status" value="1"/>
</dbReference>
<dbReference type="Proteomes" id="UP001200557">
    <property type="component" value="Unassembled WGS sequence"/>
</dbReference>
<sequence>MKIMVIGGTGAFGARLCDLLWRDGHDVTIASRRKPTAGDPAGRGRVMRNGNKAPNLADFKHLKFDRDGPLTGFDTFDVIVDAAGPFHAYGTDPYRVPKAAIAAGAHYFDLCDNADFCQGINVLSRDAKVAGVCVYSGMSSVPAISSAVVDGLRGDARPLAIETAILPGNKAPRGRAVVESILDQTGRYYTEKQGGSDIDVRSWSDPKTYDFGGYRRQGWRIEVPDQRLFPDHFDCPNVSFRAGLELGVMRYGLGLLSYLRSKLDFGITDWFVSLMTFGARVLAPFGTDRGGMIVQIDLAQGNEVKRKSWIMRATNGDGPYTPAIAIRAACRDISSLPHGAGPALSLISLDKIEACFDDLNIETQITEAECIPMFRQVLGADMDRLPAAVKATHDAVTTRRFKGLARVTRGNGLQARVAAALFGFPPSADEIEVEVTKTPTPNGETWVRRFGRATFQSHLRARSSGMTERFGAMTFELDLQVQGGKLHFPVKRGRMWGIAIPRMLLPQSIATEAVIDGTFHFDVHLKAPTGATLIHYQGWLKPV</sequence>
<dbReference type="EMBL" id="JAKGAQ010000004">
    <property type="protein sequence ID" value="MCF2872595.1"/>
    <property type="molecule type" value="Genomic_DNA"/>
</dbReference>
<dbReference type="SUPFAM" id="SSF51735">
    <property type="entry name" value="NAD(P)-binding Rossmann-fold domains"/>
    <property type="match status" value="1"/>
</dbReference>
<dbReference type="Gene3D" id="3.40.50.720">
    <property type="entry name" value="NAD(P)-binding Rossmann-like Domain"/>
    <property type="match status" value="1"/>
</dbReference>
<protein>
    <submittedName>
        <fullName evidence="2">DUF4166 domain-containing protein</fullName>
    </submittedName>
</protein>
<feature type="domain" description="DUF4166" evidence="1">
    <location>
        <begin position="385"/>
        <end position="540"/>
    </location>
</feature>
<dbReference type="InterPro" id="IPR036291">
    <property type="entry name" value="NAD(P)-bd_dom_sf"/>
</dbReference>
<evidence type="ECO:0000313" key="3">
    <source>
        <dbReference type="Proteomes" id="UP001200557"/>
    </source>
</evidence>
<reference evidence="2 3" key="1">
    <citation type="submission" date="2022-01" db="EMBL/GenBank/DDBJ databases">
        <title>Octadecabacter sp. nov., isolated from a marine alga.</title>
        <authorList>
            <person name="Jin M.S."/>
            <person name="Kim H.M."/>
            <person name="Han D.M."/>
            <person name="Jung J.J."/>
            <person name="Jeon C.O."/>
        </authorList>
    </citation>
    <scope>NUCLEOTIDE SEQUENCE [LARGE SCALE GENOMIC DNA]</scope>
    <source>
        <strain evidence="2 3">G9-8</strain>
    </source>
</reference>